<dbReference type="PANTHER" id="PTHR33540">
    <property type="entry name" value="TRNA THREONYLCARBAMOYLADENOSINE BIOSYNTHESIS PROTEIN TSAE"/>
    <property type="match status" value="1"/>
</dbReference>
<evidence type="ECO:0000256" key="8">
    <source>
        <dbReference type="ARBA" id="ARBA00022840"/>
    </source>
</evidence>
<evidence type="ECO:0000256" key="2">
    <source>
        <dbReference type="ARBA" id="ARBA00007599"/>
    </source>
</evidence>
<evidence type="ECO:0000313" key="11">
    <source>
        <dbReference type="EMBL" id="MCV2889868.1"/>
    </source>
</evidence>
<keyword evidence="9" id="KW-0460">Magnesium</keyword>
<dbReference type="RefSeq" id="WP_263829580.1">
    <property type="nucleotide sequence ID" value="NZ_JAOWLB010000012.1"/>
</dbReference>
<evidence type="ECO:0000256" key="4">
    <source>
        <dbReference type="ARBA" id="ARBA00022490"/>
    </source>
</evidence>
<comment type="caution">
    <text evidence="11">The sequence shown here is derived from an EMBL/GenBank/DDBJ whole genome shotgun (WGS) entry which is preliminary data.</text>
</comment>
<dbReference type="PANTHER" id="PTHR33540:SF2">
    <property type="entry name" value="TRNA THREONYLCARBAMOYLADENOSINE BIOSYNTHESIS PROTEIN TSAE"/>
    <property type="match status" value="1"/>
</dbReference>
<evidence type="ECO:0000313" key="12">
    <source>
        <dbReference type="Proteomes" id="UP001320899"/>
    </source>
</evidence>
<comment type="subcellular location">
    <subcellularLocation>
        <location evidence="1">Cytoplasm</location>
    </subcellularLocation>
</comment>
<evidence type="ECO:0000256" key="6">
    <source>
        <dbReference type="ARBA" id="ARBA00022723"/>
    </source>
</evidence>
<dbReference type="Proteomes" id="UP001320899">
    <property type="component" value="Unassembled WGS sequence"/>
</dbReference>
<evidence type="ECO:0000256" key="9">
    <source>
        <dbReference type="ARBA" id="ARBA00022842"/>
    </source>
</evidence>
<proteinExistence type="inferred from homology"/>
<evidence type="ECO:0000256" key="7">
    <source>
        <dbReference type="ARBA" id="ARBA00022741"/>
    </source>
</evidence>
<evidence type="ECO:0000256" key="3">
    <source>
        <dbReference type="ARBA" id="ARBA00019010"/>
    </source>
</evidence>
<evidence type="ECO:0000256" key="1">
    <source>
        <dbReference type="ARBA" id="ARBA00004496"/>
    </source>
</evidence>
<dbReference type="EMBL" id="JAOWLB010000012">
    <property type="protein sequence ID" value="MCV2889868.1"/>
    <property type="molecule type" value="Genomic_DNA"/>
</dbReference>
<keyword evidence="6" id="KW-0479">Metal-binding</keyword>
<sequence>MTASHLALTVNSPEETAGLAESLGATLMPGDCLLLSGEIGSGKTHFARSLIQSLMSEPEDVPSPTFTLVQVYDTNRGELWHTDLYRLSSLEEIEELGLSEAFTDVITLVEWPDRLGPMTPRHALSITFEADPKHETRRKLTVEWTDPKWQPRLTWPT</sequence>
<keyword evidence="12" id="KW-1185">Reference proteome</keyword>
<dbReference type="NCBIfam" id="TIGR00150">
    <property type="entry name" value="T6A_YjeE"/>
    <property type="match status" value="1"/>
</dbReference>
<gene>
    <name evidence="11" type="primary">tsaE</name>
    <name evidence="11" type="ORF">OE747_16100</name>
</gene>
<dbReference type="Gene3D" id="3.40.50.300">
    <property type="entry name" value="P-loop containing nucleotide triphosphate hydrolases"/>
    <property type="match status" value="1"/>
</dbReference>
<keyword evidence="5" id="KW-0819">tRNA processing</keyword>
<organism evidence="11 12">
    <name type="scientific">Ruegeria aquimaris</name>
    <dbReference type="NCBI Taxonomy" id="2984333"/>
    <lineage>
        <taxon>Bacteria</taxon>
        <taxon>Pseudomonadati</taxon>
        <taxon>Pseudomonadota</taxon>
        <taxon>Alphaproteobacteria</taxon>
        <taxon>Rhodobacterales</taxon>
        <taxon>Roseobacteraceae</taxon>
        <taxon>Ruegeria</taxon>
    </lineage>
</organism>
<comment type="similarity">
    <text evidence="2">Belongs to the TsaE family.</text>
</comment>
<name>A0ABT3AMI6_9RHOB</name>
<dbReference type="SUPFAM" id="SSF52540">
    <property type="entry name" value="P-loop containing nucleoside triphosphate hydrolases"/>
    <property type="match status" value="1"/>
</dbReference>
<keyword evidence="8" id="KW-0067">ATP-binding</keyword>
<evidence type="ECO:0000256" key="5">
    <source>
        <dbReference type="ARBA" id="ARBA00022694"/>
    </source>
</evidence>
<dbReference type="InterPro" id="IPR003442">
    <property type="entry name" value="T6A_TsaE"/>
</dbReference>
<protein>
    <recommendedName>
        <fullName evidence="3">tRNA threonylcarbamoyladenosine biosynthesis protein TsaE</fullName>
    </recommendedName>
    <alternativeName>
        <fullName evidence="10">t(6)A37 threonylcarbamoyladenosine biosynthesis protein TsaE</fullName>
    </alternativeName>
</protein>
<reference evidence="11 12" key="1">
    <citation type="submission" date="2022-10" db="EMBL/GenBank/DDBJ databases">
        <title>Ruegeria sp. nov., isolated from ocean surface sediments.</title>
        <authorList>
            <person name="He W."/>
            <person name="Xue H.-P."/>
            <person name="Zhang D.-F."/>
        </authorList>
    </citation>
    <scope>NUCLEOTIDE SEQUENCE [LARGE SCALE GENOMIC DNA]</scope>
    <source>
        <strain evidence="11 12">XHP0148</strain>
    </source>
</reference>
<dbReference type="InterPro" id="IPR027417">
    <property type="entry name" value="P-loop_NTPase"/>
</dbReference>
<accession>A0ABT3AMI6</accession>
<keyword evidence="4" id="KW-0963">Cytoplasm</keyword>
<keyword evidence="7" id="KW-0547">Nucleotide-binding</keyword>
<dbReference type="Pfam" id="PF02367">
    <property type="entry name" value="TsaE"/>
    <property type="match status" value="1"/>
</dbReference>
<evidence type="ECO:0000256" key="10">
    <source>
        <dbReference type="ARBA" id="ARBA00032441"/>
    </source>
</evidence>